<organism evidence="1 2">
    <name type="scientific">Populus trichocarpa</name>
    <name type="common">Western balsam poplar</name>
    <name type="synonym">Populus balsamifera subsp. trichocarpa</name>
    <dbReference type="NCBI Taxonomy" id="3694"/>
    <lineage>
        <taxon>Eukaryota</taxon>
        <taxon>Viridiplantae</taxon>
        <taxon>Streptophyta</taxon>
        <taxon>Embryophyta</taxon>
        <taxon>Tracheophyta</taxon>
        <taxon>Spermatophyta</taxon>
        <taxon>Magnoliopsida</taxon>
        <taxon>eudicotyledons</taxon>
        <taxon>Gunneridae</taxon>
        <taxon>Pentapetalae</taxon>
        <taxon>rosids</taxon>
        <taxon>fabids</taxon>
        <taxon>Malpighiales</taxon>
        <taxon>Salicaceae</taxon>
        <taxon>Saliceae</taxon>
        <taxon>Populus</taxon>
    </lineage>
</organism>
<name>A0ACC0SX85_POPTR</name>
<evidence type="ECO:0000313" key="2">
    <source>
        <dbReference type="Proteomes" id="UP000006729"/>
    </source>
</evidence>
<dbReference type="Proteomes" id="UP000006729">
    <property type="component" value="Chromosome 5"/>
</dbReference>
<proteinExistence type="predicted"/>
<reference evidence="1 2" key="1">
    <citation type="journal article" date="2006" name="Science">
        <title>The genome of black cottonwood, Populus trichocarpa (Torr. &amp; Gray).</title>
        <authorList>
            <person name="Tuskan G.A."/>
            <person name="Difazio S."/>
            <person name="Jansson S."/>
            <person name="Bohlmann J."/>
            <person name="Grigoriev I."/>
            <person name="Hellsten U."/>
            <person name="Putnam N."/>
            <person name="Ralph S."/>
            <person name="Rombauts S."/>
            <person name="Salamov A."/>
            <person name="Schein J."/>
            <person name="Sterck L."/>
            <person name="Aerts A."/>
            <person name="Bhalerao R.R."/>
            <person name="Bhalerao R.P."/>
            <person name="Blaudez D."/>
            <person name="Boerjan W."/>
            <person name="Brun A."/>
            <person name="Brunner A."/>
            <person name="Busov V."/>
            <person name="Campbell M."/>
            <person name="Carlson J."/>
            <person name="Chalot M."/>
            <person name="Chapman J."/>
            <person name="Chen G.L."/>
            <person name="Cooper D."/>
            <person name="Coutinho P.M."/>
            <person name="Couturier J."/>
            <person name="Covert S."/>
            <person name="Cronk Q."/>
            <person name="Cunningham R."/>
            <person name="Davis J."/>
            <person name="Degroeve S."/>
            <person name="Dejardin A."/>
            <person name="Depamphilis C."/>
            <person name="Detter J."/>
            <person name="Dirks B."/>
            <person name="Dubchak I."/>
            <person name="Duplessis S."/>
            <person name="Ehlting J."/>
            <person name="Ellis B."/>
            <person name="Gendler K."/>
            <person name="Goodstein D."/>
            <person name="Gribskov M."/>
            <person name="Grimwood J."/>
            <person name="Groover A."/>
            <person name="Gunter L."/>
            <person name="Hamberger B."/>
            <person name="Heinze B."/>
            <person name="Helariutta Y."/>
            <person name="Henrissat B."/>
            <person name="Holligan D."/>
            <person name="Holt R."/>
            <person name="Huang W."/>
            <person name="Islam-Faridi N."/>
            <person name="Jones S."/>
            <person name="Jones-Rhoades M."/>
            <person name="Jorgensen R."/>
            <person name="Joshi C."/>
            <person name="Kangasjarvi J."/>
            <person name="Karlsson J."/>
            <person name="Kelleher C."/>
            <person name="Kirkpatrick R."/>
            <person name="Kirst M."/>
            <person name="Kohler A."/>
            <person name="Kalluri U."/>
            <person name="Larimer F."/>
            <person name="Leebens-Mack J."/>
            <person name="Leple J.C."/>
            <person name="Locascio P."/>
            <person name="Lou Y."/>
            <person name="Lucas S."/>
            <person name="Martin F."/>
            <person name="Montanini B."/>
            <person name="Napoli C."/>
            <person name="Nelson D.R."/>
            <person name="Nelson C."/>
            <person name="Nieminen K."/>
            <person name="Nilsson O."/>
            <person name="Pereda V."/>
            <person name="Peter G."/>
            <person name="Philippe R."/>
            <person name="Pilate G."/>
            <person name="Poliakov A."/>
            <person name="Razumovskaya J."/>
            <person name="Richardson P."/>
            <person name="Rinaldi C."/>
            <person name="Ritland K."/>
            <person name="Rouze P."/>
            <person name="Ryaboy D."/>
            <person name="Schmutz J."/>
            <person name="Schrader J."/>
            <person name="Segerman B."/>
            <person name="Shin H."/>
            <person name="Siddiqui A."/>
            <person name="Sterky F."/>
            <person name="Terry A."/>
            <person name="Tsai C.J."/>
            <person name="Uberbacher E."/>
            <person name="Unneberg P."/>
            <person name="Vahala J."/>
            <person name="Wall K."/>
            <person name="Wessler S."/>
            <person name="Yang G."/>
            <person name="Yin T."/>
            <person name="Douglas C."/>
            <person name="Marra M."/>
            <person name="Sandberg G."/>
            <person name="Van de Peer Y."/>
            <person name="Rokhsar D."/>
        </authorList>
    </citation>
    <scope>NUCLEOTIDE SEQUENCE [LARGE SCALE GENOMIC DNA]</scope>
    <source>
        <strain evidence="2">cv. Nisqually</strain>
    </source>
</reference>
<accession>A0ACC0SX85</accession>
<protein>
    <submittedName>
        <fullName evidence="1">Uncharacterized protein</fullName>
    </submittedName>
</protein>
<evidence type="ECO:0000313" key="1">
    <source>
        <dbReference type="EMBL" id="KAI9393842.1"/>
    </source>
</evidence>
<gene>
    <name evidence="1" type="ORF">POPTR_005G009001v4</name>
</gene>
<comment type="caution">
    <text evidence="1">The sequence shown here is derived from an EMBL/GenBank/DDBJ whole genome shotgun (WGS) entry which is preliminary data.</text>
</comment>
<sequence length="129" mass="14171">MKANRSESVGVASLWLLELRWRWEAVDRSASLVEGDEEVAGCCCSAAAGGSFVASVLMRETVACGRWKREDLSAAGWKAVFSVAERSAAGRGKVWCVGGVRMCCWKRKMELLSWRRGEPAGEEEEGKKI</sequence>
<keyword evidence="2" id="KW-1185">Reference proteome</keyword>
<dbReference type="EMBL" id="CM009294">
    <property type="protein sequence ID" value="KAI9393842.1"/>
    <property type="molecule type" value="Genomic_DNA"/>
</dbReference>